<protein>
    <submittedName>
        <fullName evidence="11">Probable polygalacturonase At3g15720</fullName>
    </submittedName>
</protein>
<keyword evidence="5 8" id="KW-0378">Hydrolase</keyword>
<name>A0A1S2Y3Y0_CICAR</name>
<evidence type="ECO:0000256" key="8">
    <source>
        <dbReference type="RuleBase" id="RU361169"/>
    </source>
</evidence>
<evidence type="ECO:0000313" key="11">
    <source>
        <dbReference type="RefSeq" id="XP_004498965.1"/>
    </source>
</evidence>
<dbReference type="SMART" id="SM00710">
    <property type="entry name" value="PbH1"/>
    <property type="match status" value="5"/>
</dbReference>
<dbReference type="GO" id="GO:0071555">
    <property type="term" value="P:cell wall organization"/>
    <property type="evidence" value="ECO:0007669"/>
    <property type="project" value="UniProtKB-KW"/>
</dbReference>
<evidence type="ECO:0000256" key="6">
    <source>
        <dbReference type="ARBA" id="ARBA00023295"/>
    </source>
</evidence>
<dbReference type="InterPro" id="IPR012334">
    <property type="entry name" value="Pectin_lyas_fold"/>
</dbReference>
<keyword evidence="4" id="KW-0964">Secreted</keyword>
<proteinExistence type="inferred from homology"/>
<keyword evidence="10" id="KW-1185">Reference proteome</keyword>
<comment type="similarity">
    <text evidence="2 8">Belongs to the glycosyl hydrolase 28 family.</text>
</comment>
<dbReference type="Gene3D" id="2.160.20.10">
    <property type="entry name" value="Single-stranded right-handed beta-helix, Pectin lyase-like"/>
    <property type="match status" value="1"/>
</dbReference>
<dbReference type="STRING" id="3827.A0A1S2Y3Y0"/>
<evidence type="ECO:0000256" key="4">
    <source>
        <dbReference type="ARBA" id="ARBA00022525"/>
    </source>
</evidence>
<keyword evidence="3" id="KW-0134">Cell wall</keyword>
<gene>
    <name evidence="11" type="primary">LOC101501813</name>
</gene>
<dbReference type="PaxDb" id="3827-XP_004498965.1"/>
<dbReference type="GO" id="GO:0005975">
    <property type="term" value="P:carbohydrate metabolic process"/>
    <property type="evidence" value="ECO:0007669"/>
    <property type="project" value="InterPro"/>
</dbReference>
<evidence type="ECO:0000256" key="5">
    <source>
        <dbReference type="ARBA" id="ARBA00022801"/>
    </source>
</evidence>
<feature type="signal peptide" evidence="9">
    <location>
        <begin position="1"/>
        <end position="25"/>
    </location>
</feature>
<reference evidence="11" key="2">
    <citation type="submission" date="2025-08" db="UniProtKB">
        <authorList>
            <consortium name="RefSeq"/>
        </authorList>
    </citation>
    <scope>IDENTIFICATION</scope>
    <source>
        <tissue evidence="11">Etiolated seedlings</tissue>
    </source>
</reference>
<dbReference type="OrthoDB" id="187139at2759"/>
<feature type="chain" id="PRO_5010383459" evidence="9">
    <location>
        <begin position="26"/>
        <end position="394"/>
    </location>
</feature>
<dbReference type="PANTHER" id="PTHR31375">
    <property type="match status" value="1"/>
</dbReference>
<dbReference type="RefSeq" id="XP_004498965.1">
    <property type="nucleotide sequence ID" value="XM_004498908.2"/>
</dbReference>
<comment type="subcellular location">
    <subcellularLocation>
        <location evidence="1">Secreted</location>
        <location evidence="1">Cell wall</location>
    </subcellularLocation>
</comment>
<dbReference type="InterPro" id="IPR011050">
    <property type="entry name" value="Pectin_lyase_fold/virulence"/>
</dbReference>
<keyword evidence="6 8" id="KW-0326">Glycosidase</keyword>
<evidence type="ECO:0000256" key="1">
    <source>
        <dbReference type="ARBA" id="ARBA00004191"/>
    </source>
</evidence>
<sequence length="394" mass="42495">MSKDLLIVSILILSIASCNTWVAHGQSTFDLLKFGAKGDGQTDDSQAILNALEALCRASDENPTLVVPNGHTFFLRPLKFSGPCQSKNIHIKIMGNLLAPNRSNWGGCAIIWFHLFNITGLTFDGTGVINGSGQGWWSRVIGTGDCSRIPTALYFEKCDGLQISGLTHINGPGVHLSVVDSQDVTISNIHINSPEESHNTDGIDLTRVIRANIHDSDIQSGDDCIAIKGGTQFLNVSQVTCGPGTHGISVGSLGKNGSEEFVDHLTVKNCTFNGADSAVKIKTWAGGKGYVSNIVFDHIQINQTNFPIYIDQHYMRSKEQPQAVKISNVTFSNINGTCVGKDAIVLDCAKIGCYDITLQQINVTSINPKHPARVRCNNVHGTTTDIISPRGHCI</sequence>
<evidence type="ECO:0000313" key="10">
    <source>
        <dbReference type="Proteomes" id="UP000087171"/>
    </source>
</evidence>
<dbReference type="SUPFAM" id="SSF51126">
    <property type="entry name" value="Pectin lyase-like"/>
    <property type="match status" value="1"/>
</dbReference>
<reference evidence="10" key="1">
    <citation type="journal article" date="2013" name="Nat. Biotechnol.">
        <title>Draft genome sequence of chickpea (Cicer arietinum) provides a resource for trait improvement.</title>
        <authorList>
            <person name="Varshney R.K."/>
            <person name="Song C."/>
            <person name="Saxena R.K."/>
            <person name="Azam S."/>
            <person name="Yu S."/>
            <person name="Sharpe A.G."/>
            <person name="Cannon S."/>
            <person name="Baek J."/>
            <person name="Rosen B.D."/>
            <person name="Tar'an B."/>
            <person name="Millan T."/>
            <person name="Zhang X."/>
            <person name="Ramsay L.D."/>
            <person name="Iwata A."/>
            <person name="Wang Y."/>
            <person name="Nelson W."/>
            <person name="Farmer A.D."/>
            <person name="Gaur P.M."/>
            <person name="Soderlund C."/>
            <person name="Penmetsa R.V."/>
            <person name="Xu C."/>
            <person name="Bharti A.K."/>
            <person name="He W."/>
            <person name="Winter P."/>
            <person name="Zhao S."/>
            <person name="Hane J.K."/>
            <person name="Carrasquilla-Garcia N."/>
            <person name="Condie J.A."/>
            <person name="Upadhyaya H.D."/>
            <person name="Luo M.C."/>
            <person name="Thudi M."/>
            <person name="Gowda C.L."/>
            <person name="Singh N.P."/>
            <person name="Lichtenzveig J."/>
            <person name="Gali K.K."/>
            <person name="Rubio J."/>
            <person name="Nadarajan N."/>
            <person name="Dolezel J."/>
            <person name="Bansal K.C."/>
            <person name="Xu X."/>
            <person name="Edwards D."/>
            <person name="Zhang G."/>
            <person name="Kahl G."/>
            <person name="Gil J."/>
            <person name="Singh K.B."/>
            <person name="Datta S.K."/>
            <person name="Jackson S.A."/>
            <person name="Wang J."/>
            <person name="Cook D.R."/>
        </authorList>
    </citation>
    <scope>NUCLEOTIDE SEQUENCE [LARGE SCALE GENOMIC DNA]</scope>
    <source>
        <strain evidence="10">cv. CDC Frontier</strain>
    </source>
</reference>
<dbReference type="Pfam" id="PF00295">
    <property type="entry name" value="Glyco_hydro_28"/>
    <property type="match status" value="1"/>
</dbReference>
<keyword evidence="9" id="KW-0732">Signal</keyword>
<accession>A0A1S2Y3Y0</accession>
<dbReference type="GeneID" id="101501813"/>
<evidence type="ECO:0000256" key="3">
    <source>
        <dbReference type="ARBA" id="ARBA00022512"/>
    </source>
</evidence>
<dbReference type="GO" id="GO:0004650">
    <property type="term" value="F:polygalacturonase activity"/>
    <property type="evidence" value="ECO:0007669"/>
    <property type="project" value="InterPro"/>
</dbReference>
<dbReference type="Proteomes" id="UP000087171">
    <property type="component" value="Chromosome Ca4"/>
</dbReference>
<dbReference type="InterPro" id="IPR006626">
    <property type="entry name" value="PbH1"/>
</dbReference>
<dbReference type="InterPro" id="IPR000743">
    <property type="entry name" value="Glyco_hydro_28"/>
</dbReference>
<dbReference type="eggNOG" id="ENOG502QST2">
    <property type="taxonomic scope" value="Eukaryota"/>
</dbReference>
<dbReference type="KEGG" id="cam:101501813"/>
<evidence type="ECO:0000256" key="9">
    <source>
        <dbReference type="SAM" id="SignalP"/>
    </source>
</evidence>
<evidence type="ECO:0000256" key="2">
    <source>
        <dbReference type="ARBA" id="ARBA00008834"/>
    </source>
</evidence>
<dbReference type="AlphaFoldDB" id="A0A1S2Y3Y0"/>
<dbReference type="PROSITE" id="PS51257">
    <property type="entry name" value="PROKAR_LIPOPROTEIN"/>
    <property type="match status" value="1"/>
</dbReference>
<organism evidence="10 11">
    <name type="scientific">Cicer arietinum</name>
    <name type="common">Chickpea</name>
    <name type="synonym">Garbanzo</name>
    <dbReference type="NCBI Taxonomy" id="3827"/>
    <lineage>
        <taxon>Eukaryota</taxon>
        <taxon>Viridiplantae</taxon>
        <taxon>Streptophyta</taxon>
        <taxon>Embryophyta</taxon>
        <taxon>Tracheophyta</taxon>
        <taxon>Spermatophyta</taxon>
        <taxon>Magnoliopsida</taxon>
        <taxon>eudicotyledons</taxon>
        <taxon>Gunneridae</taxon>
        <taxon>Pentapetalae</taxon>
        <taxon>rosids</taxon>
        <taxon>fabids</taxon>
        <taxon>Fabales</taxon>
        <taxon>Fabaceae</taxon>
        <taxon>Papilionoideae</taxon>
        <taxon>50 kb inversion clade</taxon>
        <taxon>NPAAA clade</taxon>
        <taxon>Hologalegina</taxon>
        <taxon>IRL clade</taxon>
        <taxon>Cicereae</taxon>
        <taxon>Cicer</taxon>
    </lineage>
</organism>
<keyword evidence="7" id="KW-0961">Cell wall biogenesis/degradation</keyword>
<evidence type="ECO:0000256" key="7">
    <source>
        <dbReference type="ARBA" id="ARBA00023316"/>
    </source>
</evidence>